<sequence>MIAPTAAPAVRAVAGEPLSADQQTRLHRAIWAERGRRLDVSITVSPCPYDDARLVELRRAGRAVGFLPHELSSHLTRDRFRTVFPEMDSYAESPANGFVNTADIWGWFDYETARDAPWPDLDEPATLATVAAAGRTMLTLDQYIVASQDQHLLTGHHLDDRRSWSRLATSYDGRTIAARFDGDQPEEGREDEPPTPGSLLVAYDLAPSDSGRMLGVRTRSATPPLESLWDDLWTRTTGAYVRAGYPARLGTSPADYLAGLPRIPRQPSTYAGRFAVPLVVDPRIPWQEQARLLGVRLSSQSQRFSFAAVEPAACPDVPYVGWFNAWHARFPGPISSIDARAELADDECGATPIELLAMNVALPDLVRTSRFFEAVGFVMTTPTPVRCLCLYRWRGAPELGANQHPIPYSMFRPLVRGRAITTTIPATIEERR</sequence>
<protein>
    <submittedName>
        <fullName evidence="1">Uncharacterized protein</fullName>
    </submittedName>
</protein>
<dbReference type="Proteomes" id="UP001230908">
    <property type="component" value="Unassembled WGS sequence"/>
</dbReference>
<evidence type="ECO:0000313" key="1">
    <source>
        <dbReference type="EMBL" id="MDQ7905255.1"/>
    </source>
</evidence>
<accession>A0ABU0ZG54</accession>
<gene>
    <name evidence="1" type="ORF">RB614_12040</name>
</gene>
<proteinExistence type="predicted"/>
<evidence type="ECO:0000313" key="2">
    <source>
        <dbReference type="Proteomes" id="UP001230908"/>
    </source>
</evidence>
<keyword evidence="2" id="KW-1185">Reference proteome</keyword>
<comment type="caution">
    <text evidence="1">The sequence shown here is derived from an EMBL/GenBank/DDBJ whole genome shotgun (WGS) entry which is preliminary data.</text>
</comment>
<dbReference type="RefSeq" id="WP_308712526.1">
    <property type="nucleotide sequence ID" value="NZ_JAVHUY010000009.1"/>
</dbReference>
<organism evidence="1 2">
    <name type="scientific">Phytohabitans maris</name>
    <dbReference type="NCBI Taxonomy" id="3071409"/>
    <lineage>
        <taxon>Bacteria</taxon>
        <taxon>Bacillati</taxon>
        <taxon>Actinomycetota</taxon>
        <taxon>Actinomycetes</taxon>
        <taxon>Micromonosporales</taxon>
        <taxon>Micromonosporaceae</taxon>
    </lineage>
</organism>
<name>A0ABU0ZG54_9ACTN</name>
<dbReference type="EMBL" id="JAVHUY010000009">
    <property type="protein sequence ID" value="MDQ7905255.1"/>
    <property type="molecule type" value="Genomic_DNA"/>
</dbReference>
<reference evidence="1 2" key="1">
    <citation type="submission" date="2023-08" db="EMBL/GenBank/DDBJ databases">
        <title>Phytohabitans sansha sp. nov., isolated from marine sediment.</title>
        <authorList>
            <person name="Zhao Y."/>
            <person name="Yi K."/>
        </authorList>
    </citation>
    <scope>NUCLEOTIDE SEQUENCE [LARGE SCALE GENOMIC DNA]</scope>
    <source>
        <strain evidence="1 2">ZYX-F-186</strain>
    </source>
</reference>